<evidence type="ECO:0000256" key="2">
    <source>
        <dbReference type="SAM" id="MobiDB-lite"/>
    </source>
</evidence>
<organism evidence="3 4">
    <name type="scientific">Pseudocohnilembus persalinus</name>
    <name type="common">Ciliate</name>
    <dbReference type="NCBI Taxonomy" id="266149"/>
    <lineage>
        <taxon>Eukaryota</taxon>
        <taxon>Sar</taxon>
        <taxon>Alveolata</taxon>
        <taxon>Ciliophora</taxon>
        <taxon>Intramacronucleata</taxon>
        <taxon>Oligohymenophorea</taxon>
        <taxon>Scuticociliatia</taxon>
        <taxon>Philasterida</taxon>
        <taxon>Pseudocohnilembidae</taxon>
        <taxon>Pseudocohnilembus</taxon>
    </lineage>
</organism>
<comment type="caution">
    <text evidence="3">The sequence shown here is derived from an EMBL/GenBank/DDBJ whole genome shotgun (WGS) entry which is preliminary data.</text>
</comment>
<dbReference type="AlphaFoldDB" id="A0A0V0R2F3"/>
<dbReference type="EMBL" id="LDAU01000058">
    <property type="protein sequence ID" value="KRX08691.1"/>
    <property type="molecule type" value="Genomic_DNA"/>
</dbReference>
<dbReference type="Proteomes" id="UP000054937">
    <property type="component" value="Unassembled WGS sequence"/>
</dbReference>
<protein>
    <submittedName>
        <fullName evidence="3">Uncharacterized protein</fullName>
    </submittedName>
</protein>
<name>A0A0V0R2F3_PSEPJ</name>
<gene>
    <name evidence="3" type="ORF">PPERSA_08002</name>
</gene>
<evidence type="ECO:0000313" key="3">
    <source>
        <dbReference type="EMBL" id="KRX08691.1"/>
    </source>
</evidence>
<dbReference type="InParanoid" id="A0A0V0R2F3"/>
<sequence length="600" mass="71505">MYPTPQKVQIDLTGAEDYYQYLEQQLNCEKFKINDFSEQNNLKSSLITQKNNQKINFASKQLNNLAEIDFNQESIQQVQGQQKNYSQTCKNFNNNKDFQNRFSQNKEFQQNFQNKQEQVKFFNNNENSNMKKCSTPVNNLYKYNSYKNKENYPSQNKAVNDKQKYTFLQYQQKSQEKYRESTPQPLKQNSGVNFIKDFQNMHSFIQGTPCNNQQNNKKDTFTDLQKYVSQNQELTQMLLKGNSFKGGSNNQKISNIQDKIKSNVHQKNKEQLHKKEIQEQQHNENQNQINYNILQYQQQKQKESDKKYHLFKFSNQNSFNSDSQNEQINNNNQQMEQKIKNQLQKLQNYQVTFQSYLQQQKDEDEPNRLCKQENSQNSQNFTQFQNKLESSTNNEAQEEQDPFAQIIQNFKSINQSQGKQNNEYIIEYQNKFQIDNDIQQVNNDNTNTIKDKYQKEQNKSYLNNNSNCNEKQQQQNCHQFDQFQQQYKQKISKINQELQDMIQDLEESNYGSVSGNITLNGDFDDDLSLQTSTYNSIMVDNYSNAQNIKIFQNFSNNNYGFKQKIKKQRNESEQDPFSQFLKEQISPEEQDFLNSTIRYE</sequence>
<accession>A0A0V0R2F3</accession>
<keyword evidence="4" id="KW-1185">Reference proteome</keyword>
<keyword evidence="1" id="KW-0175">Coiled coil</keyword>
<reference evidence="3 4" key="1">
    <citation type="journal article" date="2015" name="Sci. Rep.">
        <title>Genome of the facultative scuticociliatosis pathogen Pseudocohnilembus persalinus provides insight into its virulence through horizontal gene transfer.</title>
        <authorList>
            <person name="Xiong J."/>
            <person name="Wang G."/>
            <person name="Cheng J."/>
            <person name="Tian M."/>
            <person name="Pan X."/>
            <person name="Warren A."/>
            <person name="Jiang C."/>
            <person name="Yuan D."/>
            <person name="Miao W."/>
        </authorList>
    </citation>
    <scope>NUCLEOTIDE SEQUENCE [LARGE SCALE GENOMIC DNA]</scope>
    <source>
        <strain evidence="3">36N120E</strain>
    </source>
</reference>
<evidence type="ECO:0000256" key="1">
    <source>
        <dbReference type="SAM" id="Coils"/>
    </source>
</evidence>
<proteinExistence type="predicted"/>
<evidence type="ECO:0000313" key="4">
    <source>
        <dbReference type="Proteomes" id="UP000054937"/>
    </source>
</evidence>
<feature type="region of interest" description="Disordered" evidence="2">
    <location>
        <begin position="360"/>
        <end position="379"/>
    </location>
</feature>
<feature type="coiled-coil region" evidence="1">
    <location>
        <begin position="325"/>
        <end position="352"/>
    </location>
</feature>